<dbReference type="InterPro" id="IPR059166">
    <property type="entry name" value="PLD-like_cat"/>
</dbReference>
<dbReference type="Gene3D" id="3.30.870.10">
    <property type="entry name" value="Endonuclease Chain A"/>
    <property type="match status" value="2"/>
</dbReference>
<sequence>MDERYFTPRDLLSAATWSSLLFTTYSLSLSFVEAVPLAAVSRSVRNFTILADLEGYMSSLSDVGAIGVGRDYDLVPIKVSGGVFHPKISLFADEDGNVRATVGSGNLSFGGWGYNNEVLELLRPGRDSRCFSDIAAMLEAISAGAMRGGCLECLRPAGLDRFIDLATRAASIPGAGRSRMLHTMGGSLVTQIKEMADELGGAQRLTAVSPFFSGHHGIKALADGLGCDDVSIAVPPLAPSIFDFSSAIEGGIRCKPVTSSHFNDSRSLHSKLYDIECERGRLVVTGSANATTAALLGRNVEAVVIRPCDLSVSFGWEATTRGGGTATYEREPRESSGAGLIVDYNGGVIVGRVLGVAAEGQWEAVISSGTMRGPAGAVRVGTDGRFTLEPPPSLEPLALGTSVQVILIREDQEVRGWLVLCDLIRDISRRGPIARAMARMASGLDTVSDVAAILDYFARDPKALFDAAERSGGGRSDRKAAMPRLSGELGALQGQSALDMQSTWAGGEAAPTGDGLIDALVRRLAETMPEQNDDAADDDDDSVVPGAASGSSGRPTKRGRRVPRPMAEKAFDHLFKKLEEYPAGSVRAPGLFALFDMMIHIVPRTETPDELLPVLMQRWVLAAVHARPTDSDPISLDQCICIIAAMAVIGDPRSASKMHSVLQSWFGGELDEDTRLLFEPLAEGREERRIHPRGIDEEWKQSWAEIVGSRTQWSIMNELRREIAAGESVLTIPDGATPVESSIMRKVAAGEARSDKIAYITTRRSGKAGCPGCYTGLSSEQRLRLGRHRLATCAGIRCSRIIIDVSL</sequence>
<feature type="region of interest" description="Disordered" evidence="1">
    <location>
        <begin position="529"/>
        <end position="564"/>
    </location>
</feature>
<evidence type="ECO:0008006" key="4">
    <source>
        <dbReference type="Google" id="ProtNLM"/>
    </source>
</evidence>
<evidence type="ECO:0000313" key="3">
    <source>
        <dbReference type="Proteomes" id="UP000046176"/>
    </source>
</evidence>
<accession>A0A0T7FKS4</accession>
<evidence type="ECO:0000256" key="1">
    <source>
        <dbReference type="SAM" id="MobiDB-lite"/>
    </source>
</evidence>
<dbReference type="AlphaFoldDB" id="A0A0T7FKS4"/>
<name>A0A0T7FKS4_NEOGA</name>
<dbReference type="Proteomes" id="UP000046176">
    <property type="component" value="Unassembled WGS sequence"/>
</dbReference>
<feature type="compositionally biased region" description="Acidic residues" evidence="1">
    <location>
        <begin position="531"/>
        <end position="542"/>
    </location>
</feature>
<dbReference type="RefSeq" id="WP_052754725.1">
    <property type="nucleotide sequence ID" value="NZ_CCRH01000007.1"/>
</dbReference>
<dbReference type="CDD" id="cd09176">
    <property type="entry name" value="PLDc_unchar6"/>
    <property type="match status" value="1"/>
</dbReference>
<dbReference type="EMBL" id="CCRH01000007">
    <property type="protein sequence ID" value="CDZ35579.1"/>
    <property type="molecule type" value="Genomic_DNA"/>
</dbReference>
<dbReference type="OrthoDB" id="8351115at2"/>
<proteinExistence type="predicted"/>
<reference evidence="2 3" key="1">
    <citation type="submission" date="2014-08" db="EMBL/GenBank/DDBJ databases">
        <authorList>
            <person name="Chen Y.-H."/>
        </authorList>
    </citation>
    <scope>NUCLEOTIDE SEQUENCE [LARGE SCALE GENOMIC DNA]</scope>
</reference>
<protein>
    <recommendedName>
        <fullName evidence="4">Phospholipase D-like domain-containing protein</fullName>
    </recommendedName>
</protein>
<organism evidence="2 3">
    <name type="scientific">Neorhizobium galegae bv. officinalis</name>
    <dbReference type="NCBI Taxonomy" id="323656"/>
    <lineage>
        <taxon>Bacteria</taxon>
        <taxon>Pseudomonadati</taxon>
        <taxon>Pseudomonadota</taxon>
        <taxon>Alphaproteobacteria</taxon>
        <taxon>Hyphomicrobiales</taxon>
        <taxon>Rhizobiaceae</taxon>
        <taxon>Rhizobium/Agrobacterium group</taxon>
        <taxon>Neorhizobium</taxon>
    </lineage>
</organism>
<gene>
    <name evidence="2" type="ORF">NGAL_HAMBI1145_29150</name>
</gene>
<evidence type="ECO:0000313" key="2">
    <source>
        <dbReference type="EMBL" id="CDZ35579.1"/>
    </source>
</evidence>